<protein>
    <submittedName>
        <fullName evidence="4">TIGR03986 family CRISPR-associated RAMP protein</fullName>
    </submittedName>
</protein>
<gene>
    <name evidence="4" type="ORF">DW250_09240</name>
</gene>
<evidence type="ECO:0000256" key="2">
    <source>
        <dbReference type="SAM" id="MobiDB-lite"/>
    </source>
</evidence>
<dbReference type="PANTHER" id="PTHR35579">
    <property type="entry name" value="CRISPR SYSTEM CMS ENDORIBONUCLEASE CSM3"/>
    <property type="match status" value="1"/>
</dbReference>
<sequence length="754" mass="86568">MKITAPYNFVPLNEKVFYASWSEQVTQDLPFSDSEDGVIEVKIKNVSPLFTRDGALNEHSAHIMGKDEKRHYFIPGTTIKGMLREIIEIMSFGKMQEDKDFQNRWFGYRDVANRMNKAKSAEYLNKVNNAIPGWLSKEGERYFFTPCDGQLEKINSIEVGLNFPGYKPNGSVWETNVSVGSDSNHYPTYPEREKDGISYRIVCTGLMQGKKHELLFPSDRGESIPLSEETIRAFKSIYEGTPDFAKEKEGKGCFLMALEKGYEIPVFYLKMQNGQEILGMSRMFKLPFRNNVRQQVEILQKTDKTRHDLGETLFGYTGDDNLKGRVQISHAFMEGTVEDSELIETKGILGNPKASYYPLYLKQQHSPYKTYDENEGIAGRKLYRIHSKGTTTQLPQGENKNVGTTFKALPAGQSFTLRISLHNTREAEIGAILAALTFNMTPDVFFNLGMAKAFGFGKCHIDKEDITLRGFSQDMNYYMQRFEEMMSVFTYENYQQLWAQTESITQLVNILSEHTDEEVRMMEMKEYGDSKFEKKNPFNKIQEKGTPIHSWLTDEDKDKIRDLALKAKGERAEKEARRSLSEQYTLAKSYVETKEYQKAKELYNDIMDELLKKGINIQEERKIVADIDEQIAKQEEEKKQQAAQAAQEAKEKEHAAGLGTTLDKLAGDGVNYSIKDFKVCFQKVEKWLKDFKASQLNESDSNALYNTSTRLLQDPSKKEVKELAKPFDKSGIWKKLSGFLGEDKTKELYDSYQK</sequence>
<dbReference type="RefSeq" id="WP_118201019.1">
    <property type="nucleotide sequence ID" value="NZ_QRIE01000034.1"/>
</dbReference>
<dbReference type="Pfam" id="PF03787">
    <property type="entry name" value="RAMPs"/>
    <property type="match status" value="1"/>
</dbReference>
<dbReference type="PANTHER" id="PTHR35579:SF6">
    <property type="entry name" value="DUF324 DOMAIN-CONTAINING PROTEIN"/>
    <property type="match status" value="1"/>
</dbReference>
<evidence type="ECO:0000256" key="1">
    <source>
        <dbReference type="ARBA" id="ARBA00023118"/>
    </source>
</evidence>
<dbReference type="InterPro" id="IPR052216">
    <property type="entry name" value="CRISPR_Csm3_endoribonuclease"/>
</dbReference>
<comment type="caution">
    <text evidence="4">The sequence shown here is derived from an EMBL/GenBank/DDBJ whole genome shotgun (WGS) entry which is preliminary data.</text>
</comment>
<dbReference type="AlphaFoldDB" id="A0A3R6DW23"/>
<feature type="region of interest" description="Disordered" evidence="2">
    <location>
        <begin position="635"/>
        <end position="654"/>
    </location>
</feature>
<dbReference type="NCBIfam" id="TIGR03986">
    <property type="entry name" value="TIGR03986 family CRISPR-associated RAMP protein"/>
    <property type="match status" value="1"/>
</dbReference>
<name>A0A3R6DW23_9BACT</name>
<evidence type="ECO:0000259" key="3">
    <source>
        <dbReference type="Pfam" id="PF03787"/>
    </source>
</evidence>
<dbReference type="Proteomes" id="UP000286501">
    <property type="component" value="Unassembled WGS sequence"/>
</dbReference>
<organism evidence="4 5">
    <name type="scientific">Segatella copri</name>
    <dbReference type="NCBI Taxonomy" id="165179"/>
    <lineage>
        <taxon>Bacteria</taxon>
        <taxon>Pseudomonadati</taxon>
        <taxon>Bacteroidota</taxon>
        <taxon>Bacteroidia</taxon>
        <taxon>Bacteroidales</taxon>
        <taxon>Prevotellaceae</taxon>
        <taxon>Segatella</taxon>
    </lineage>
</organism>
<reference evidence="4 5" key="1">
    <citation type="submission" date="2018-08" db="EMBL/GenBank/DDBJ databases">
        <title>A genome reference for cultivated species of the human gut microbiota.</title>
        <authorList>
            <person name="Zou Y."/>
            <person name="Xue W."/>
            <person name="Luo G."/>
        </authorList>
    </citation>
    <scope>NUCLEOTIDE SEQUENCE [LARGE SCALE GENOMIC DNA]</scope>
    <source>
        <strain evidence="4 5">AM22-1</strain>
    </source>
</reference>
<dbReference type="CDD" id="cd09726">
    <property type="entry name" value="RAMP_I_III"/>
    <property type="match status" value="1"/>
</dbReference>
<accession>A0A3R6DW23</accession>
<proteinExistence type="predicted"/>
<dbReference type="EMBL" id="QRIN01000035">
    <property type="protein sequence ID" value="RHG65152.1"/>
    <property type="molecule type" value="Genomic_DNA"/>
</dbReference>
<dbReference type="InterPro" id="IPR005537">
    <property type="entry name" value="RAMP_III_fam"/>
</dbReference>
<dbReference type="GO" id="GO:0051607">
    <property type="term" value="P:defense response to virus"/>
    <property type="evidence" value="ECO:0007669"/>
    <property type="project" value="UniProtKB-KW"/>
</dbReference>
<feature type="domain" description="CRISPR type III-associated protein" evidence="3">
    <location>
        <begin position="42"/>
        <end position="112"/>
    </location>
</feature>
<evidence type="ECO:0000313" key="5">
    <source>
        <dbReference type="Proteomes" id="UP000286501"/>
    </source>
</evidence>
<evidence type="ECO:0000313" key="4">
    <source>
        <dbReference type="EMBL" id="RHG65152.1"/>
    </source>
</evidence>
<keyword evidence="1" id="KW-0051">Antiviral defense</keyword>
<dbReference type="InterPro" id="IPR023825">
    <property type="entry name" value="CRISPR-assoc_RAMP_BGP1436"/>
</dbReference>